<dbReference type="Gene3D" id="2.170.15.10">
    <property type="entry name" value="Proaerolysin, chain A, domain 3"/>
    <property type="match status" value="1"/>
</dbReference>
<protein>
    <submittedName>
        <fullName evidence="3">Uncharacterized protein</fullName>
    </submittedName>
</protein>
<evidence type="ECO:0000256" key="2">
    <source>
        <dbReference type="SAM" id="Phobius"/>
    </source>
</evidence>
<dbReference type="AlphaFoldDB" id="A0A2P4UGQ9"/>
<dbReference type="Proteomes" id="UP000242367">
    <property type="component" value="Unassembled WGS sequence"/>
</dbReference>
<dbReference type="RefSeq" id="WP_103563394.1">
    <property type="nucleotide sequence ID" value="NZ_MTBP01000002.1"/>
</dbReference>
<feature type="transmembrane region" description="Helical" evidence="2">
    <location>
        <begin position="12"/>
        <end position="31"/>
    </location>
</feature>
<keyword evidence="2" id="KW-1133">Transmembrane helix</keyword>
<keyword evidence="4" id="KW-1185">Reference proteome</keyword>
<evidence type="ECO:0000256" key="1">
    <source>
        <dbReference type="SAM" id="MobiDB-lite"/>
    </source>
</evidence>
<feature type="region of interest" description="Disordered" evidence="1">
    <location>
        <begin position="117"/>
        <end position="157"/>
    </location>
</feature>
<feature type="compositionally biased region" description="Basic and acidic residues" evidence="1">
    <location>
        <begin position="130"/>
        <end position="145"/>
    </location>
</feature>
<organism evidence="3 4">
    <name type="scientific">Actinomadura rubteroloni</name>
    <dbReference type="NCBI Taxonomy" id="1926885"/>
    <lineage>
        <taxon>Bacteria</taxon>
        <taxon>Bacillati</taxon>
        <taxon>Actinomycetota</taxon>
        <taxon>Actinomycetes</taxon>
        <taxon>Streptosporangiales</taxon>
        <taxon>Thermomonosporaceae</taxon>
        <taxon>Actinomadura</taxon>
    </lineage>
</organism>
<comment type="caution">
    <text evidence="3">The sequence shown here is derived from an EMBL/GenBank/DDBJ whole genome shotgun (WGS) entry which is preliminary data.</text>
</comment>
<proteinExistence type="predicted"/>
<name>A0A2P4UGQ9_9ACTN</name>
<gene>
    <name evidence="3" type="ORF">BTM25_28730</name>
</gene>
<evidence type="ECO:0000313" key="4">
    <source>
        <dbReference type="Proteomes" id="UP000242367"/>
    </source>
</evidence>
<reference evidence="3 4" key="1">
    <citation type="journal article" date="2017" name="Chemistry">
        <title>Isolation, Biosynthesis and Chemical Modifications of Rubterolones A-F: Rare Tropolone Alkaloids from Actinomadura sp. 5-2.</title>
        <authorList>
            <person name="Guo H."/>
            <person name="Benndorf R."/>
            <person name="Leichnitz D."/>
            <person name="Klassen J.L."/>
            <person name="Vollmers J."/>
            <person name="Gorls H."/>
            <person name="Steinacker M."/>
            <person name="Weigel C."/>
            <person name="Dahse H.M."/>
            <person name="Kaster A.K."/>
            <person name="de Beer Z.W."/>
            <person name="Poulsen M."/>
            <person name="Beemelmanns C."/>
        </authorList>
    </citation>
    <scope>NUCLEOTIDE SEQUENCE [LARGE SCALE GENOMIC DNA]</scope>
    <source>
        <strain evidence="3 4">5-2</strain>
    </source>
</reference>
<dbReference type="SUPFAM" id="SSF56973">
    <property type="entry name" value="Aerolisin/ETX pore-forming domain"/>
    <property type="match status" value="1"/>
</dbReference>
<keyword evidence="2" id="KW-0812">Transmembrane</keyword>
<keyword evidence="2" id="KW-0472">Membrane</keyword>
<dbReference type="EMBL" id="MTBP01000002">
    <property type="protein sequence ID" value="POM24245.1"/>
    <property type="molecule type" value="Genomic_DNA"/>
</dbReference>
<accession>A0A2P4UGQ9</accession>
<evidence type="ECO:0000313" key="3">
    <source>
        <dbReference type="EMBL" id="POM24245.1"/>
    </source>
</evidence>
<sequence length="330" mass="35284">MRPDRGATGVQYAALLLVAAGIAGVVGTGTIPDKVEEPTGRALCVLFNCTSTPPRHVTAVAANPSALPTHRKGTDFSECLVDGTRQIPCLEPVDWGPKISDTDSTEKGNEDILDSKLLADCQGLTPPGDRNPDQKKEDKKNKEWAKQNGTGKVGDLDSCTFEPDGDLGTFMKWSVSGVPVNNCTPGATADIKSTTTDGEGRSTAHSETVGTSVGFTGSVTLKSDKPVLGETLSLDISAGFENSESLTETWTKTVTVSNGETIIVKPGYKAVRTVGVEYRRVRGRVRLNYGTRVNGHYIWYANYVEAWVPTGYTEQGQDQVPCDKTLINGV</sequence>